<evidence type="ECO:0000313" key="3">
    <source>
        <dbReference type="Proteomes" id="UP000612055"/>
    </source>
</evidence>
<dbReference type="OrthoDB" id="549602at2759"/>
<proteinExistence type="predicted"/>
<sequence>MVLSGTLDSAVEESGRSMLLARALTLVLLLQLTQGAANPPGGPFLIPLLPYGLSNQVLALKEALALAAVLNWTVVPIGFWPHSSELAAAGLAETGEGKPGRSECSQAPVGGQVMSFDLVFDRSALSPLVRVLSYEDARQRYGLPSGGRPDAVLSISPMSGLDHTLAKARAVGLVDASGMRVARNNGFKCDARGLAWLASAAAGKRWVVLFAYRRVVPPARSSYRSFANDTSPCARAYHQVSLRLSKSPVIASAAQDWLDAALSRVAPQQAPTGGGSGSTALPYYVALHVRPYPDPCMDYFVGMTAFDPDAAKKVCRNPLLLANMVPRVRRHVAQHAAEGRAVGRASVPVFVMAHPRVRDVVRREVRRLWAESVAEDHREGTEKGRGRQRDLMKAVAAPPLGPTLLFLDVADMPAELRHQAAANSLLSMVEQEVCRTADVFLGTAASSISVMVAQERVAANGERPGPQRVTELL</sequence>
<evidence type="ECO:0000313" key="2">
    <source>
        <dbReference type="EMBL" id="KAG2483211.1"/>
    </source>
</evidence>
<dbReference type="EMBL" id="JAEHOE010000185">
    <property type="protein sequence ID" value="KAG2483211.1"/>
    <property type="molecule type" value="Genomic_DNA"/>
</dbReference>
<organism evidence="2 3">
    <name type="scientific">Edaphochlamys debaryana</name>
    <dbReference type="NCBI Taxonomy" id="47281"/>
    <lineage>
        <taxon>Eukaryota</taxon>
        <taxon>Viridiplantae</taxon>
        <taxon>Chlorophyta</taxon>
        <taxon>core chlorophytes</taxon>
        <taxon>Chlorophyceae</taxon>
        <taxon>CS clade</taxon>
        <taxon>Chlamydomonadales</taxon>
        <taxon>Chlamydomonadales incertae sedis</taxon>
        <taxon>Edaphochlamys</taxon>
    </lineage>
</organism>
<feature type="signal peptide" evidence="1">
    <location>
        <begin position="1"/>
        <end position="35"/>
    </location>
</feature>
<keyword evidence="3" id="KW-1185">Reference proteome</keyword>
<evidence type="ECO:0008006" key="4">
    <source>
        <dbReference type="Google" id="ProtNLM"/>
    </source>
</evidence>
<feature type="chain" id="PRO_5032628688" description="O-fucosyltransferase family protein" evidence="1">
    <location>
        <begin position="36"/>
        <end position="473"/>
    </location>
</feature>
<comment type="caution">
    <text evidence="2">The sequence shown here is derived from an EMBL/GenBank/DDBJ whole genome shotgun (WGS) entry which is preliminary data.</text>
</comment>
<gene>
    <name evidence="2" type="ORF">HYH03_017909</name>
</gene>
<accession>A0A835XGB6</accession>
<dbReference type="AlphaFoldDB" id="A0A835XGB6"/>
<dbReference type="Gene3D" id="3.40.50.11350">
    <property type="match status" value="1"/>
</dbReference>
<name>A0A835XGB6_9CHLO</name>
<protein>
    <recommendedName>
        <fullName evidence="4">O-fucosyltransferase family protein</fullName>
    </recommendedName>
</protein>
<evidence type="ECO:0000256" key="1">
    <source>
        <dbReference type="SAM" id="SignalP"/>
    </source>
</evidence>
<dbReference type="Proteomes" id="UP000612055">
    <property type="component" value="Unassembled WGS sequence"/>
</dbReference>
<keyword evidence="1" id="KW-0732">Signal</keyword>
<reference evidence="2" key="1">
    <citation type="journal article" date="2020" name="bioRxiv">
        <title>Comparative genomics of Chlamydomonas.</title>
        <authorList>
            <person name="Craig R.J."/>
            <person name="Hasan A.R."/>
            <person name="Ness R.W."/>
            <person name="Keightley P.D."/>
        </authorList>
    </citation>
    <scope>NUCLEOTIDE SEQUENCE</scope>
    <source>
        <strain evidence="2">CCAP 11/70</strain>
    </source>
</reference>